<dbReference type="Proteomes" id="UP000007801">
    <property type="component" value="Unassembled WGS sequence"/>
</dbReference>
<dbReference type="GO" id="GO:0050965">
    <property type="term" value="P:detection of temperature stimulus involved in sensory perception of pain"/>
    <property type="evidence" value="ECO:0007669"/>
    <property type="project" value="EnsemblMetazoa"/>
</dbReference>
<evidence type="ECO:0000256" key="14">
    <source>
        <dbReference type="SAM" id="Phobius"/>
    </source>
</evidence>
<evidence type="ECO:0000256" key="8">
    <source>
        <dbReference type="ARBA" id="ARBA00023065"/>
    </source>
</evidence>
<dbReference type="InterPro" id="IPR001873">
    <property type="entry name" value="ENaC"/>
</dbReference>
<keyword evidence="5 12" id="KW-0812">Transmembrane</keyword>
<evidence type="ECO:0000256" key="10">
    <source>
        <dbReference type="ARBA" id="ARBA00023201"/>
    </source>
</evidence>
<keyword evidence="6 14" id="KW-1133">Transmembrane helix</keyword>
<dbReference type="Gene3D" id="2.60.470.10">
    <property type="entry name" value="Acid-sensing ion channels like domains"/>
    <property type="match status" value="1"/>
</dbReference>
<evidence type="ECO:0000256" key="2">
    <source>
        <dbReference type="ARBA" id="ARBA00007193"/>
    </source>
</evidence>
<evidence type="ECO:0000256" key="4">
    <source>
        <dbReference type="ARBA" id="ARBA00022461"/>
    </source>
</evidence>
<dbReference type="GO" id="GO:0008345">
    <property type="term" value="P:larval locomotory behavior"/>
    <property type="evidence" value="ECO:0007669"/>
    <property type="project" value="EnsemblMetazoa"/>
</dbReference>
<dbReference type="OMA" id="IIHEYCD"/>
<evidence type="ECO:0000256" key="7">
    <source>
        <dbReference type="ARBA" id="ARBA00023053"/>
    </source>
</evidence>
<evidence type="ECO:0000256" key="1">
    <source>
        <dbReference type="ARBA" id="ARBA00004141"/>
    </source>
</evidence>
<keyword evidence="4 12" id="KW-0894">Sodium channel</keyword>
<keyword evidence="16" id="KW-1185">Reference proteome</keyword>
<dbReference type="HOGENOM" id="CLU_024950_1_1_1"/>
<dbReference type="GeneID" id="6493515"/>
<dbReference type="EMBL" id="CH902618">
    <property type="protein sequence ID" value="EDV40708.1"/>
    <property type="molecule type" value="Genomic_DNA"/>
</dbReference>
<dbReference type="GO" id="GO:0019230">
    <property type="term" value="P:proprioception"/>
    <property type="evidence" value="ECO:0007669"/>
    <property type="project" value="EnsemblMetazoa"/>
</dbReference>
<dbReference type="PhylomeDB" id="B3M5Z2"/>
<keyword evidence="10 12" id="KW-0739">Sodium transport</keyword>
<evidence type="ECO:0000256" key="9">
    <source>
        <dbReference type="ARBA" id="ARBA00023136"/>
    </source>
</evidence>
<dbReference type="OrthoDB" id="6021021at2759"/>
<dbReference type="AlphaFoldDB" id="B3M5Z2"/>
<dbReference type="InterPro" id="IPR020903">
    <property type="entry name" value="ENaC_CS"/>
</dbReference>
<dbReference type="GO" id="GO:0015280">
    <property type="term" value="F:ligand-gated sodium channel activity"/>
    <property type="evidence" value="ECO:0007669"/>
    <property type="project" value="TreeGrafter"/>
</dbReference>
<dbReference type="Gene3D" id="1.10.287.770">
    <property type="entry name" value="YojJ-like"/>
    <property type="match status" value="1"/>
</dbReference>
<protein>
    <recommendedName>
        <fullName evidence="17">Pickpocket protein 28</fullName>
    </recommendedName>
</protein>
<evidence type="ECO:0000256" key="12">
    <source>
        <dbReference type="RuleBase" id="RU000679"/>
    </source>
</evidence>
<reference evidence="15 16" key="1">
    <citation type="journal article" date="2007" name="Nature">
        <title>Evolution of genes and genomes on the Drosophila phylogeny.</title>
        <authorList>
            <consortium name="Drosophila 12 Genomes Consortium"/>
            <person name="Clark A.G."/>
            <person name="Eisen M.B."/>
            <person name="Smith D.R."/>
            <person name="Bergman C.M."/>
            <person name="Oliver B."/>
            <person name="Markow T.A."/>
            <person name="Kaufman T.C."/>
            <person name="Kellis M."/>
            <person name="Gelbart W."/>
            <person name="Iyer V.N."/>
            <person name="Pollard D.A."/>
            <person name="Sackton T.B."/>
            <person name="Larracuente A.M."/>
            <person name="Singh N.D."/>
            <person name="Abad J.P."/>
            <person name="Abt D.N."/>
            <person name="Adryan B."/>
            <person name="Aguade M."/>
            <person name="Akashi H."/>
            <person name="Anderson W.W."/>
            <person name="Aquadro C.F."/>
            <person name="Ardell D.H."/>
            <person name="Arguello R."/>
            <person name="Artieri C.G."/>
            <person name="Barbash D.A."/>
            <person name="Barker D."/>
            <person name="Barsanti P."/>
            <person name="Batterham P."/>
            <person name="Batzoglou S."/>
            <person name="Begun D."/>
            <person name="Bhutkar A."/>
            <person name="Blanco E."/>
            <person name="Bosak S.A."/>
            <person name="Bradley R.K."/>
            <person name="Brand A.D."/>
            <person name="Brent M.R."/>
            <person name="Brooks A.N."/>
            <person name="Brown R.H."/>
            <person name="Butlin R.K."/>
            <person name="Caggese C."/>
            <person name="Calvi B.R."/>
            <person name="Bernardo de Carvalho A."/>
            <person name="Caspi A."/>
            <person name="Castrezana S."/>
            <person name="Celniker S.E."/>
            <person name="Chang J.L."/>
            <person name="Chapple C."/>
            <person name="Chatterji S."/>
            <person name="Chinwalla A."/>
            <person name="Civetta A."/>
            <person name="Clifton S.W."/>
            <person name="Comeron J.M."/>
            <person name="Costello J.C."/>
            <person name="Coyne J.A."/>
            <person name="Daub J."/>
            <person name="David R.G."/>
            <person name="Delcher A.L."/>
            <person name="Delehaunty K."/>
            <person name="Do C.B."/>
            <person name="Ebling H."/>
            <person name="Edwards K."/>
            <person name="Eickbush T."/>
            <person name="Evans J.D."/>
            <person name="Filipski A."/>
            <person name="Findeiss S."/>
            <person name="Freyhult E."/>
            <person name="Fulton L."/>
            <person name="Fulton R."/>
            <person name="Garcia A.C."/>
            <person name="Gardiner A."/>
            <person name="Garfield D.A."/>
            <person name="Garvin B.E."/>
            <person name="Gibson G."/>
            <person name="Gilbert D."/>
            <person name="Gnerre S."/>
            <person name="Godfrey J."/>
            <person name="Good R."/>
            <person name="Gotea V."/>
            <person name="Gravely B."/>
            <person name="Greenberg A.J."/>
            <person name="Griffiths-Jones S."/>
            <person name="Gross S."/>
            <person name="Guigo R."/>
            <person name="Gustafson E.A."/>
            <person name="Haerty W."/>
            <person name="Hahn M.W."/>
            <person name="Halligan D.L."/>
            <person name="Halpern A.L."/>
            <person name="Halter G.M."/>
            <person name="Han M.V."/>
            <person name="Heger A."/>
            <person name="Hillier L."/>
            <person name="Hinrichs A.S."/>
            <person name="Holmes I."/>
            <person name="Hoskins R.A."/>
            <person name="Hubisz M.J."/>
            <person name="Hultmark D."/>
            <person name="Huntley M.A."/>
            <person name="Jaffe D.B."/>
            <person name="Jagadeeshan S."/>
            <person name="Jeck W.R."/>
            <person name="Johnson J."/>
            <person name="Jones C.D."/>
            <person name="Jordan W.C."/>
            <person name="Karpen G.H."/>
            <person name="Kataoka E."/>
            <person name="Keightley P.D."/>
            <person name="Kheradpour P."/>
            <person name="Kirkness E.F."/>
            <person name="Koerich L.B."/>
            <person name="Kristiansen K."/>
            <person name="Kudrna D."/>
            <person name="Kulathinal R.J."/>
            <person name="Kumar S."/>
            <person name="Kwok R."/>
            <person name="Lander E."/>
            <person name="Langley C.H."/>
            <person name="Lapoint R."/>
            <person name="Lazzaro B.P."/>
            <person name="Lee S.J."/>
            <person name="Levesque L."/>
            <person name="Li R."/>
            <person name="Lin C.F."/>
            <person name="Lin M.F."/>
            <person name="Lindblad-Toh K."/>
            <person name="Llopart A."/>
            <person name="Long M."/>
            <person name="Low L."/>
            <person name="Lozovsky E."/>
            <person name="Lu J."/>
            <person name="Luo M."/>
            <person name="Machado C.A."/>
            <person name="Makalowski W."/>
            <person name="Marzo M."/>
            <person name="Matsuda M."/>
            <person name="Matzkin L."/>
            <person name="McAllister B."/>
            <person name="McBride C.S."/>
            <person name="McKernan B."/>
            <person name="McKernan K."/>
            <person name="Mendez-Lago M."/>
            <person name="Minx P."/>
            <person name="Mollenhauer M.U."/>
            <person name="Montooth K."/>
            <person name="Mount S.M."/>
            <person name="Mu X."/>
            <person name="Myers E."/>
            <person name="Negre B."/>
            <person name="Newfeld S."/>
            <person name="Nielsen R."/>
            <person name="Noor M.A."/>
            <person name="O'Grady P."/>
            <person name="Pachter L."/>
            <person name="Papaceit M."/>
            <person name="Parisi M.J."/>
            <person name="Parisi M."/>
            <person name="Parts L."/>
            <person name="Pedersen J.S."/>
            <person name="Pesole G."/>
            <person name="Phillippy A.M."/>
            <person name="Ponting C.P."/>
            <person name="Pop M."/>
            <person name="Porcelli D."/>
            <person name="Powell J.R."/>
            <person name="Prohaska S."/>
            <person name="Pruitt K."/>
            <person name="Puig M."/>
            <person name="Quesneville H."/>
            <person name="Ram K.R."/>
            <person name="Rand D."/>
            <person name="Rasmussen M.D."/>
            <person name="Reed L.K."/>
            <person name="Reenan R."/>
            <person name="Reily A."/>
            <person name="Remington K.A."/>
            <person name="Rieger T.T."/>
            <person name="Ritchie M.G."/>
            <person name="Robin C."/>
            <person name="Rogers Y.H."/>
            <person name="Rohde C."/>
            <person name="Rozas J."/>
            <person name="Rubenfield M.J."/>
            <person name="Ruiz A."/>
            <person name="Russo S."/>
            <person name="Salzberg S.L."/>
            <person name="Sanchez-Gracia A."/>
            <person name="Saranga D.J."/>
            <person name="Sato H."/>
            <person name="Schaeffer S.W."/>
            <person name="Schatz M.C."/>
            <person name="Schlenke T."/>
            <person name="Schwartz R."/>
            <person name="Segarra C."/>
            <person name="Singh R.S."/>
            <person name="Sirot L."/>
            <person name="Sirota M."/>
            <person name="Sisneros N.B."/>
            <person name="Smith C.D."/>
            <person name="Smith T.F."/>
            <person name="Spieth J."/>
            <person name="Stage D.E."/>
            <person name="Stark A."/>
            <person name="Stephan W."/>
            <person name="Strausberg R.L."/>
            <person name="Strempel S."/>
            <person name="Sturgill D."/>
            <person name="Sutton G."/>
            <person name="Sutton G.G."/>
            <person name="Tao W."/>
            <person name="Teichmann S."/>
            <person name="Tobari Y.N."/>
            <person name="Tomimura Y."/>
            <person name="Tsolas J.M."/>
            <person name="Valente V.L."/>
            <person name="Venter E."/>
            <person name="Venter J.C."/>
            <person name="Vicario S."/>
            <person name="Vieira F.G."/>
            <person name="Vilella A.J."/>
            <person name="Villasante A."/>
            <person name="Walenz B."/>
            <person name="Wang J."/>
            <person name="Wasserman M."/>
            <person name="Watts T."/>
            <person name="Wilson D."/>
            <person name="Wilson R.K."/>
            <person name="Wing R.A."/>
            <person name="Wolfner M.F."/>
            <person name="Wong A."/>
            <person name="Wong G.K."/>
            <person name="Wu C.I."/>
            <person name="Wu G."/>
            <person name="Yamamoto D."/>
            <person name="Yang H.P."/>
            <person name="Yang S.P."/>
            <person name="Yorke J.A."/>
            <person name="Yoshida K."/>
            <person name="Zdobnov E."/>
            <person name="Zhang P."/>
            <person name="Zhang Y."/>
            <person name="Zimin A.V."/>
            <person name="Baldwin J."/>
            <person name="Abdouelleil A."/>
            <person name="Abdulkadir J."/>
            <person name="Abebe A."/>
            <person name="Abera B."/>
            <person name="Abreu J."/>
            <person name="Acer S.C."/>
            <person name="Aftuck L."/>
            <person name="Alexander A."/>
            <person name="An P."/>
            <person name="Anderson E."/>
            <person name="Anderson S."/>
            <person name="Arachi H."/>
            <person name="Azer M."/>
            <person name="Bachantsang P."/>
            <person name="Barry A."/>
            <person name="Bayul T."/>
            <person name="Berlin A."/>
            <person name="Bessette D."/>
            <person name="Bloom T."/>
            <person name="Blye J."/>
            <person name="Boguslavskiy L."/>
            <person name="Bonnet C."/>
            <person name="Boukhgalter B."/>
            <person name="Bourzgui I."/>
            <person name="Brown A."/>
            <person name="Cahill P."/>
            <person name="Channer S."/>
            <person name="Cheshatsang Y."/>
            <person name="Chuda L."/>
            <person name="Citroen M."/>
            <person name="Collymore A."/>
            <person name="Cooke P."/>
            <person name="Costello M."/>
            <person name="D'Aco K."/>
            <person name="Daza R."/>
            <person name="De Haan G."/>
            <person name="DeGray S."/>
            <person name="DeMaso C."/>
            <person name="Dhargay N."/>
            <person name="Dooley K."/>
            <person name="Dooley E."/>
            <person name="Doricent M."/>
            <person name="Dorje P."/>
            <person name="Dorjee K."/>
            <person name="Dupes A."/>
            <person name="Elong R."/>
            <person name="Falk J."/>
            <person name="Farina A."/>
            <person name="Faro S."/>
            <person name="Ferguson D."/>
            <person name="Fisher S."/>
            <person name="Foley C.D."/>
            <person name="Franke A."/>
            <person name="Friedrich D."/>
            <person name="Gadbois L."/>
            <person name="Gearin G."/>
            <person name="Gearin C.R."/>
            <person name="Giannoukos G."/>
            <person name="Goode T."/>
            <person name="Graham J."/>
            <person name="Grandbois E."/>
            <person name="Grewal S."/>
            <person name="Gyaltsen K."/>
            <person name="Hafez N."/>
            <person name="Hagos B."/>
            <person name="Hall J."/>
            <person name="Henson C."/>
            <person name="Hollinger A."/>
            <person name="Honan T."/>
            <person name="Huard M.D."/>
            <person name="Hughes L."/>
            <person name="Hurhula B."/>
            <person name="Husby M.E."/>
            <person name="Kamat A."/>
            <person name="Kanga B."/>
            <person name="Kashin S."/>
            <person name="Khazanovich D."/>
            <person name="Kisner P."/>
            <person name="Lance K."/>
            <person name="Lara M."/>
            <person name="Lee W."/>
            <person name="Lennon N."/>
            <person name="Letendre F."/>
            <person name="LeVine R."/>
            <person name="Lipovsky A."/>
            <person name="Liu X."/>
            <person name="Liu J."/>
            <person name="Liu S."/>
            <person name="Lokyitsang T."/>
            <person name="Lokyitsang Y."/>
            <person name="Lubonja R."/>
            <person name="Lui A."/>
            <person name="MacDonald P."/>
            <person name="Magnisalis V."/>
            <person name="Maru K."/>
            <person name="Matthews C."/>
            <person name="McCusker W."/>
            <person name="McDonough S."/>
            <person name="Mehta T."/>
            <person name="Meldrim J."/>
            <person name="Meneus L."/>
            <person name="Mihai O."/>
            <person name="Mihalev A."/>
            <person name="Mihova T."/>
            <person name="Mittelman R."/>
            <person name="Mlenga V."/>
            <person name="Montmayeur A."/>
            <person name="Mulrain L."/>
            <person name="Navidi A."/>
            <person name="Naylor J."/>
            <person name="Negash T."/>
            <person name="Nguyen T."/>
            <person name="Nguyen N."/>
            <person name="Nicol R."/>
            <person name="Norbu C."/>
            <person name="Norbu N."/>
            <person name="Novod N."/>
            <person name="O'Neill B."/>
            <person name="Osman S."/>
            <person name="Markiewicz E."/>
            <person name="Oyono O.L."/>
            <person name="Patti C."/>
            <person name="Phunkhang P."/>
            <person name="Pierre F."/>
            <person name="Priest M."/>
            <person name="Raghuraman S."/>
            <person name="Rege F."/>
            <person name="Reyes R."/>
            <person name="Rise C."/>
            <person name="Rogov P."/>
            <person name="Ross K."/>
            <person name="Ryan E."/>
            <person name="Settipalli S."/>
            <person name="Shea T."/>
            <person name="Sherpa N."/>
            <person name="Shi L."/>
            <person name="Shih D."/>
            <person name="Sparrow T."/>
            <person name="Spaulding J."/>
            <person name="Stalker J."/>
            <person name="Stange-Thomann N."/>
            <person name="Stavropoulos S."/>
            <person name="Stone C."/>
            <person name="Strader C."/>
            <person name="Tesfaye S."/>
            <person name="Thomson T."/>
            <person name="Thoulutsang Y."/>
            <person name="Thoulutsang D."/>
            <person name="Topham K."/>
            <person name="Topping I."/>
            <person name="Tsamla T."/>
            <person name="Vassiliev H."/>
            <person name="Vo A."/>
            <person name="Wangchuk T."/>
            <person name="Wangdi T."/>
            <person name="Weiand M."/>
            <person name="Wilkinson J."/>
            <person name="Wilson A."/>
            <person name="Yadav S."/>
            <person name="Young G."/>
            <person name="Yu Q."/>
            <person name="Zembek L."/>
            <person name="Zhong D."/>
            <person name="Zimmer A."/>
            <person name="Zwirko Z."/>
            <person name="Jaffe D.B."/>
            <person name="Alvarez P."/>
            <person name="Brockman W."/>
            <person name="Butler J."/>
            <person name="Chin C."/>
            <person name="Gnerre S."/>
            <person name="Grabherr M."/>
            <person name="Kleber M."/>
            <person name="Mauceli E."/>
            <person name="MacCallum I."/>
        </authorList>
    </citation>
    <scope>NUCLEOTIDE SEQUENCE [LARGE SCALE GENOMIC DNA]</scope>
    <source>
        <strain evidence="16">Tucson 14024-0371.13</strain>
    </source>
</reference>
<dbReference type="PANTHER" id="PTHR11690">
    <property type="entry name" value="AMILORIDE-SENSITIVE SODIUM CHANNEL-RELATED"/>
    <property type="match status" value="1"/>
</dbReference>
<dbReference type="GO" id="GO:0050968">
    <property type="term" value="P:detection of chemical stimulus involved in sensory perception of pain"/>
    <property type="evidence" value="ECO:0007669"/>
    <property type="project" value="EnsemblMetazoa"/>
</dbReference>
<comment type="similarity">
    <text evidence="2 12">Belongs to the amiloride-sensitive sodium channel (TC 1.A.6) family.</text>
</comment>
<keyword evidence="7" id="KW-0915">Sodium</keyword>
<evidence type="ECO:0000256" key="11">
    <source>
        <dbReference type="ARBA" id="ARBA00023303"/>
    </source>
</evidence>
<evidence type="ECO:0008006" key="17">
    <source>
        <dbReference type="Google" id="ProtNLM"/>
    </source>
</evidence>
<accession>B3M5Z2</accession>
<keyword evidence="3 12" id="KW-0813">Transport</keyword>
<dbReference type="GO" id="GO:0050966">
    <property type="term" value="P:detection of mechanical stimulus involved in sensory perception of pain"/>
    <property type="evidence" value="ECO:0007669"/>
    <property type="project" value="EnsemblMetazoa"/>
</dbReference>
<name>B3M5Z2_DROAN</name>
<proteinExistence type="inferred from homology"/>
<dbReference type="GO" id="GO:0034702">
    <property type="term" value="C:monoatomic ion channel complex"/>
    <property type="evidence" value="ECO:0007669"/>
    <property type="project" value="EnsemblMetazoa"/>
</dbReference>
<feature type="region of interest" description="Disordered" evidence="13">
    <location>
        <begin position="1"/>
        <end position="20"/>
    </location>
</feature>
<keyword evidence="8 12" id="KW-0406">Ion transport</keyword>
<keyword evidence="9 14" id="KW-0472">Membrane</keyword>
<evidence type="ECO:0000256" key="5">
    <source>
        <dbReference type="ARBA" id="ARBA00022692"/>
    </source>
</evidence>
<dbReference type="GO" id="GO:0032590">
    <property type="term" value="C:dendrite membrane"/>
    <property type="evidence" value="ECO:0007669"/>
    <property type="project" value="EnsemblMetazoa"/>
</dbReference>
<dbReference type="FunFam" id="1.10.287.770:FF:000008">
    <property type="entry name" value="pickpocket protein 28"/>
    <property type="match status" value="1"/>
</dbReference>
<dbReference type="FunCoup" id="B3M5Z2">
    <property type="interactions" value="17"/>
</dbReference>
<comment type="subcellular location">
    <subcellularLocation>
        <location evidence="1">Membrane</location>
        <topology evidence="1">Multi-pass membrane protein</topology>
    </subcellularLocation>
</comment>
<dbReference type="eggNOG" id="KOG4294">
    <property type="taxonomic scope" value="Eukaryota"/>
</dbReference>
<sequence>MSTESTQPHTPSPGHEEVAVRLPQAPLSAANQWKRAALMARLPPAFRETVSDDSEDEVDTKKQIKYGSGFQAAKAIIHEYCDYTTIHGIRYLGEKKRPILERLFWISVLILSVFTCVKLTLNIWDKWNNNPVIVSFAEKSTPVWEIPFPAVTVCPETKTRRSLFNFTDSYHQVRDFANNVSGVVDLTERQKELYGAVTQVCEPHLHDVELGKATRKGMEIIDALTEVSPIFDDTYLNCKWRNTQKKCSEIFHKFVTEDGVCYSFNSLSPAEVFRAEGIIPDFIFREENHLSMDWNVEDGYSASADTSPYPNRVLGPGARAGLYLFMGGMEIDFDDMCRGPVQGFKILLHTPGDVAQVSKQYFRIPFDQEVLISIRPKIITTSDGLKHYEPNRRQCYFQKERDLRYFNIYSQSNCELECLANFTLAKCGCVKFSMPRNVNMPVCGAASLKCYNQAEDELLLREFNQGLANSGENSRGETECNCLPSCTSIAYEAEISQADFDYKSVINQDTPEGKEEQAKREGMKMSRVSIFFKEAQFLTSRRSELYGTTDFLANCGGLLGLFMGVSMLSIVELVYFCTVRLISNLRMRRKTRKELLQAVNKDA</sequence>
<keyword evidence="11 12" id="KW-0407">Ion channel</keyword>
<dbReference type="KEGG" id="dan:6493515"/>
<evidence type="ECO:0000256" key="13">
    <source>
        <dbReference type="SAM" id="MobiDB-lite"/>
    </source>
</evidence>
<dbReference type="PROSITE" id="PS01206">
    <property type="entry name" value="ASC"/>
    <property type="match status" value="1"/>
</dbReference>
<dbReference type="STRING" id="7217.B3M5Z2"/>
<gene>
    <name evidence="15" type="primary">Dana\GF10647</name>
    <name evidence="15" type="synonym">dana_GLEANR_10600</name>
    <name evidence="15" type="ORF">GF10647</name>
</gene>
<organism evidence="15 16">
    <name type="scientific">Drosophila ananassae</name>
    <name type="common">Fruit fly</name>
    <dbReference type="NCBI Taxonomy" id="7217"/>
    <lineage>
        <taxon>Eukaryota</taxon>
        <taxon>Metazoa</taxon>
        <taxon>Ecdysozoa</taxon>
        <taxon>Arthropoda</taxon>
        <taxon>Hexapoda</taxon>
        <taxon>Insecta</taxon>
        <taxon>Pterygota</taxon>
        <taxon>Neoptera</taxon>
        <taxon>Endopterygota</taxon>
        <taxon>Diptera</taxon>
        <taxon>Brachycera</taxon>
        <taxon>Muscomorpha</taxon>
        <taxon>Ephydroidea</taxon>
        <taxon>Drosophilidae</taxon>
        <taxon>Drosophila</taxon>
        <taxon>Sophophora</taxon>
    </lineage>
</organism>
<evidence type="ECO:0000313" key="16">
    <source>
        <dbReference type="Proteomes" id="UP000007801"/>
    </source>
</evidence>
<evidence type="ECO:0000256" key="6">
    <source>
        <dbReference type="ARBA" id="ARBA00022989"/>
    </source>
</evidence>
<dbReference type="PANTHER" id="PTHR11690:SF288">
    <property type="entry name" value="AMILORIDE-SENSITIVE NA+ CHANNEL-RELATED"/>
    <property type="match status" value="1"/>
</dbReference>
<dbReference type="PRINTS" id="PR01078">
    <property type="entry name" value="AMINACHANNEL"/>
</dbReference>
<feature type="transmembrane region" description="Helical" evidence="14">
    <location>
        <begin position="558"/>
        <end position="582"/>
    </location>
</feature>
<dbReference type="InParanoid" id="B3M5Z2"/>
<evidence type="ECO:0000256" key="3">
    <source>
        <dbReference type="ARBA" id="ARBA00022448"/>
    </source>
</evidence>
<evidence type="ECO:0000313" key="15">
    <source>
        <dbReference type="EMBL" id="EDV40708.1"/>
    </source>
</evidence>
<dbReference type="Pfam" id="PF00858">
    <property type="entry name" value="ASC"/>
    <property type="match status" value="1"/>
</dbReference>